<dbReference type="Proteomes" id="UP000694844">
    <property type="component" value="Chromosome 9"/>
</dbReference>
<evidence type="ECO:0000256" key="1">
    <source>
        <dbReference type="SAM" id="SignalP"/>
    </source>
</evidence>
<dbReference type="SUPFAM" id="SSF49785">
    <property type="entry name" value="Galactose-binding domain-like"/>
    <property type="match status" value="1"/>
</dbReference>
<evidence type="ECO:0000313" key="3">
    <source>
        <dbReference type="RefSeq" id="XP_022310311.1"/>
    </source>
</evidence>
<evidence type="ECO:0000313" key="2">
    <source>
        <dbReference type="Proteomes" id="UP000694844"/>
    </source>
</evidence>
<name>A0A8B8C600_CRAVI</name>
<keyword evidence="2" id="KW-1185">Reference proteome</keyword>
<dbReference type="Gene3D" id="2.60.120.260">
    <property type="entry name" value="Galactose-binding domain-like"/>
    <property type="match status" value="1"/>
</dbReference>
<keyword evidence="1" id="KW-0732">Signal</keyword>
<feature type="chain" id="PRO_5034413292" evidence="1">
    <location>
        <begin position="23"/>
        <end position="282"/>
    </location>
</feature>
<dbReference type="AlphaFoldDB" id="A0A8B8C600"/>
<feature type="signal peptide" evidence="1">
    <location>
        <begin position="1"/>
        <end position="22"/>
    </location>
</feature>
<dbReference type="InterPro" id="IPR008979">
    <property type="entry name" value="Galactose-bd-like_sf"/>
</dbReference>
<reference evidence="3" key="1">
    <citation type="submission" date="2025-08" db="UniProtKB">
        <authorList>
            <consortium name="RefSeq"/>
        </authorList>
    </citation>
    <scope>IDENTIFICATION</scope>
    <source>
        <tissue evidence="3">Whole sample</tissue>
    </source>
</reference>
<organism evidence="2 3">
    <name type="scientific">Crassostrea virginica</name>
    <name type="common">Eastern oyster</name>
    <dbReference type="NCBI Taxonomy" id="6565"/>
    <lineage>
        <taxon>Eukaryota</taxon>
        <taxon>Metazoa</taxon>
        <taxon>Spiralia</taxon>
        <taxon>Lophotrochozoa</taxon>
        <taxon>Mollusca</taxon>
        <taxon>Bivalvia</taxon>
        <taxon>Autobranchia</taxon>
        <taxon>Pteriomorphia</taxon>
        <taxon>Ostreida</taxon>
        <taxon>Ostreoidea</taxon>
        <taxon>Ostreidae</taxon>
        <taxon>Crassostrea</taxon>
    </lineage>
</organism>
<dbReference type="RefSeq" id="XP_022310311.1">
    <property type="nucleotide sequence ID" value="XM_022454603.1"/>
</dbReference>
<proteinExistence type="predicted"/>
<dbReference type="KEGG" id="cvn:111115761"/>
<protein>
    <submittedName>
        <fullName evidence="3">Uncharacterized protein LOC111115761</fullName>
    </submittedName>
</protein>
<accession>A0A8B8C600</accession>
<sequence>MNGVALLLCCNWAVLLSKTVQGYENLALKKGAWQSNYNYIKAELAVDGLKQNLSVDGGQCAWSFGGRITEWRVDLGKILSIHHIFIQYATANKVWDAYNLHTGLFLGFSVYISNTANKEDGVLCFRDTNYTRATIPNPVNITCPYHGRYVIYYNNRTNPPYPHGYYDVVRTNLCEVEVYGCPTPGYYGENCSTPCPQNCQERHCHITEGTCLGCKLGHKGHKCNQGCPTSGYYGENCSIPCPQSCQEGRCLITEGTRLGSKPGYKGHECHQCRFFCNASKNN</sequence>
<dbReference type="OrthoDB" id="6141792at2759"/>
<dbReference type="GeneID" id="111115761"/>
<gene>
    <name evidence="3" type="primary">LOC111115761</name>
</gene>